<evidence type="ECO:0008006" key="3">
    <source>
        <dbReference type="Google" id="ProtNLM"/>
    </source>
</evidence>
<keyword evidence="2" id="KW-1185">Reference proteome</keyword>
<protein>
    <recommendedName>
        <fullName evidence="3">His-Xaa-Ser repeat protein HxsA</fullName>
    </recommendedName>
</protein>
<dbReference type="RefSeq" id="WP_235811432.1">
    <property type="nucleotide sequence ID" value="NZ_CYSD01000024.1"/>
</dbReference>
<dbReference type="PROSITE" id="PS51257">
    <property type="entry name" value="PROKAR_LIPOPROTEIN"/>
    <property type="match status" value="1"/>
</dbReference>
<dbReference type="STRING" id="928856.SAMN04488049_10657"/>
<reference evidence="1 2" key="1">
    <citation type="submission" date="2015-09" db="EMBL/GenBank/DDBJ databases">
        <authorList>
            <consortium name="Swine Surveillance"/>
        </authorList>
    </citation>
    <scope>NUCLEOTIDE SEQUENCE [LARGE SCALE GENOMIC DNA]</scope>
    <source>
        <strain evidence="1 2">CECT 7557</strain>
    </source>
</reference>
<gene>
    <name evidence="1" type="ORF">TRM7557_01669</name>
</gene>
<organism evidence="1 2">
    <name type="scientific">Tritonibacter multivorans</name>
    <dbReference type="NCBI Taxonomy" id="928856"/>
    <lineage>
        <taxon>Bacteria</taxon>
        <taxon>Pseudomonadati</taxon>
        <taxon>Pseudomonadota</taxon>
        <taxon>Alphaproteobacteria</taxon>
        <taxon>Rhodobacterales</taxon>
        <taxon>Paracoccaceae</taxon>
        <taxon>Tritonibacter</taxon>
    </lineage>
</organism>
<dbReference type="AlphaFoldDB" id="A0A0N7LZL3"/>
<name>A0A0N7LZL3_9RHOB</name>
<accession>A0A0N7LZL3</accession>
<sequence length="168" mass="18075">MASPAEKTAWRYGVLFCTVLSACAPVAPSAVGQKAPPGAHPDTCWSTVIAPARIETISEQVEVTPAVHDANGQILQPATYATETRQEIVSPRRERFFQTPCPMELTPTYVASLQRALQVRDLYAGPITGTLDAATGRSIRAYQLPLGIDSADLSLEAARKLGLSVLRR</sequence>
<evidence type="ECO:0000313" key="1">
    <source>
        <dbReference type="EMBL" id="CUH77985.1"/>
    </source>
</evidence>
<dbReference type="EMBL" id="CYSD01000024">
    <property type="protein sequence ID" value="CUH77985.1"/>
    <property type="molecule type" value="Genomic_DNA"/>
</dbReference>
<dbReference type="SUPFAM" id="SSF47090">
    <property type="entry name" value="PGBD-like"/>
    <property type="match status" value="1"/>
</dbReference>
<dbReference type="Proteomes" id="UP000052022">
    <property type="component" value="Unassembled WGS sequence"/>
</dbReference>
<evidence type="ECO:0000313" key="2">
    <source>
        <dbReference type="Proteomes" id="UP000052022"/>
    </source>
</evidence>
<dbReference type="InterPro" id="IPR036365">
    <property type="entry name" value="PGBD-like_sf"/>
</dbReference>
<proteinExistence type="predicted"/>